<keyword evidence="4 10" id="KW-0812">Transmembrane</keyword>
<evidence type="ECO:0000256" key="2">
    <source>
        <dbReference type="ARBA" id="ARBA00022448"/>
    </source>
</evidence>
<feature type="transmembrane region" description="Helical" evidence="10">
    <location>
        <begin position="370"/>
        <end position="392"/>
    </location>
</feature>
<evidence type="ECO:0000256" key="7">
    <source>
        <dbReference type="ARBA" id="ARBA00038075"/>
    </source>
</evidence>
<dbReference type="PANTHER" id="PTHR23513:SF9">
    <property type="entry name" value="ENTEROBACTIN EXPORTER ENTS"/>
    <property type="match status" value="1"/>
</dbReference>
<feature type="transmembrane region" description="Helical" evidence="10">
    <location>
        <begin position="461"/>
        <end position="484"/>
    </location>
</feature>
<feature type="compositionally biased region" description="Basic residues" evidence="9">
    <location>
        <begin position="41"/>
        <end position="51"/>
    </location>
</feature>
<name>A0A7C9LRS9_9MICO</name>
<proteinExistence type="inferred from homology"/>
<dbReference type="InterPro" id="IPR011701">
    <property type="entry name" value="MFS"/>
</dbReference>
<feature type="transmembrane region" description="Helical" evidence="10">
    <location>
        <begin position="296"/>
        <end position="317"/>
    </location>
</feature>
<dbReference type="CDD" id="cd06173">
    <property type="entry name" value="MFS_MefA_like"/>
    <property type="match status" value="1"/>
</dbReference>
<protein>
    <recommendedName>
        <fullName evidence="8">Multidrug efflux pump Tap</fullName>
    </recommendedName>
</protein>
<organism evidence="12 13">
    <name type="scientific">Agromyces luteolus</name>
    <dbReference type="NCBI Taxonomy" id="88373"/>
    <lineage>
        <taxon>Bacteria</taxon>
        <taxon>Bacillati</taxon>
        <taxon>Actinomycetota</taxon>
        <taxon>Actinomycetes</taxon>
        <taxon>Micrococcales</taxon>
        <taxon>Microbacteriaceae</taxon>
        <taxon>Agromyces</taxon>
    </lineage>
</organism>
<feature type="compositionally biased region" description="Basic and acidic residues" evidence="9">
    <location>
        <begin position="1"/>
        <end position="13"/>
    </location>
</feature>
<feature type="region of interest" description="Disordered" evidence="9">
    <location>
        <begin position="1"/>
        <end position="119"/>
    </location>
</feature>
<feature type="transmembrane region" description="Helical" evidence="10">
    <location>
        <begin position="215"/>
        <end position="237"/>
    </location>
</feature>
<evidence type="ECO:0000313" key="12">
    <source>
        <dbReference type="EMBL" id="MUN06196.1"/>
    </source>
</evidence>
<evidence type="ECO:0000256" key="9">
    <source>
        <dbReference type="SAM" id="MobiDB-lite"/>
    </source>
</evidence>
<feature type="transmembrane region" description="Helical" evidence="10">
    <location>
        <begin position="169"/>
        <end position="194"/>
    </location>
</feature>
<evidence type="ECO:0000256" key="1">
    <source>
        <dbReference type="ARBA" id="ARBA00004429"/>
    </source>
</evidence>
<keyword evidence="6 10" id="KW-0472">Membrane</keyword>
<gene>
    <name evidence="12" type="ORF">GLX25_03565</name>
</gene>
<evidence type="ECO:0000256" key="4">
    <source>
        <dbReference type="ARBA" id="ARBA00022692"/>
    </source>
</evidence>
<feature type="transmembrane region" description="Helical" evidence="10">
    <location>
        <begin position="137"/>
        <end position="163"/>
    </location>
</feature>
<dbReference type="GO" id="GO:0005886">
    <property type="term" value="C:plasma membrane"/>
    <property type="evidence" value="ECO:0007669"/>
    <property type="project" value="UniProtKB-SubCell"/>
</dbReference>
<comment type="similarity">
    <text evidence="7">Belongs to the major facilitator superfamily. Drug:H(+) antiporter-3 (DHA3) (TC 2.A.1.21) family.</text>
</comment>
<dbReference type="PANTHER" id="PTHR23513">
    <property type="entry name" value="INTEGRAL MEMBRANE EFFLUX PROTEIN-RELATED"/>
    <property type="match status" value="1"/>
</dbReference>
<feature type="transmembrane region" description="Helical" evidence="10">
    <location>
        <begin position="407"/>
        <end position="429"/>
    </location>
</feature>
<feature type="transmembrane region" description="Helical" evidence="10">
    <location>
        <begin position="524"/>
        <end position="545"/>
    </location>
</feature>
<sequence length="588" mass="58844">MVAGRARDDELEHRRRHRRPGAARGIRRPAPNRARELSPRTARRARRRGGARARVDRSDRFVRRRGASHPRGVPGALGRPRSRPRQVVGAPRRARGGHAARAVDDPRLPEERRVSAASAPAEPIAPTVAGRRRRLPLVALFAAQLFSLGGNAIAIVAVPLIVLQQTGSPLAAGVAGIFATVPLVIGGALGGVLVDRFGYRASSIAADVASGVTVLAIPLLDAAGLLSFPILLALVFLGGLLDPPGDTAKTVLMPELAALARTSLARAAGAQSAVQRTATMIGAGTAGALVALAGPMTALVADAAGFAVSAVLVALLVPSRARLAVALGSEPAAGSGAASSADQPAPSGSSAAESAAGFVAGIRFIAKTPLALAVVLLVTLTNAIDAAGMTVLKPVYASQVLGDPASLGFMIGCFAAGALTGSTVFGLVGHRASGRVMFAACFVLAGAPPYAAMALGVPVEVLFVVLALSGLAAGALNPMISTALFGVVPDGMRARVFGAITSGVAASMPIGAFAAGAAVDAFGFVPVVAGAAVLYLVLGASPLVLRAFDGLSDARRAGVVADAPAAASVAHASGTEGVAGDIAVEPRR</sequence>
<dbReference type="Pfam" id="PF07690">
    <property type="entry name" value="MFS_1"/>
    <property type="match status" value="1"/>
</dbReference>
<keyword evidence="13" id="KW-1185">Reference proteome</keyword>
<dbReference type="SUPFAM" id="SSF103473">
    <property type="entry name" value="MFS general substrate transporter"/>
    <property type="match status" value="1"/>
</dbReference>
<evidence type="ECO:0000256" key="10">
    <source>
        <dbReference type="SAM" id="Phobius"/>
    </source>
</evidence>
<keyword evidence="2" id="KW-0813">Transport</keyword>
<dbReference type="EMBL" id="WODA01000005">
    <property type="protein sequence ID" value="MUN06196.1"/>
    <property type="molecule type" value="Genomic_DNA"/>
</dbReference>
<comment type="subcellular location">
    <subcellularLocation>
        <location evidence="1">Cell inner membrane</location>
        <topology evidence="1">Multi-pass membrane protein</topology>
    </subcellularLocation>
</comment>
<keyword evidence="3" id="KW-1003">Cell membrane</keyword>
<accession>A0A7C9LRS9</accession>
<dbReference type="PROSITE" id="PS50850">
    <property type="entry name" value="MFS"/>
    <property type="match status" value="1"/>
</dbReference>
<keyword evidence="5 10" id="KW-1133">Transmembrane helix</keyword>
<dbReference type="InterPro" id="IPR036259">
    <property type="entry name" value="MFS_trans_sf"/>
</dbReference>
<feature type="domain" description="Major facilitator superfamily (MFS) profile" evidence="11">
    <location>
        <begin position="371"/>
        <end position="588"/>
    </location>
</feature>
<reference evidence="12 13" key="1">
    <citation type="submission" date="2019-11" db="EMBL/GenBank/DDBJ databases">
        <title>Agromyces kandeliae sp. nov., isolated from mangrove soil.</title>
        <authorList>
            <person name="Wang R."/>
        </authorList>
    </citation>
    <scope>NUCLEOTIDE SEQUENCE [LARGE SCALE GENOMIC DNA]</scope>
    <source>
        <strain evidence="12 13">JCM 11431</strain>
    </source>
</reference>
<dbReference type="AlphaFoldDB" id="A0A7C9LRS9"/>
<comment type="caution">
    <text evidence="12">The sequence shown here is derived from an EMBL/GenBank/DDBJ whole genome shotgun (WGS) entry which is preliminary data.</text>
</comment>
<dbReference type="GO" id="GO:0022857">
    <property type="term" value="F:transmembrane transporter activity"/>
    <property type="evidence" value="ECO:0007669"/>
    <property type="project" value="InterPro"/>
</dbReference>
<evidence type="ECO:0000313" key="13">
    <source>
        <dbReference type="Proteomes" id="UP000480122"/>
    </source>
</evidence>
<feature type="compositionally biased region" description="Basic residues" evidence="9">
    <location>
        <begin position="14"/>
        <end position="27"/>
    </location>
</feature>
<evidence type="ECO:0000256" key="5">
    <source>
        <dbReference type="ARBA" id="ARBA00022989"/>
    </source>
</evidence>
<evidence type="ECO:0000256" key="6">
    <source>
        <dbReference type="ARBA" id="ARBA00023136"/>
    </source>
</evidence>
<evidence type="ECO:0000256" key="3">
    <source>
        <dbReference type="ARBA" id="ARBA00022475"/>
    </source>
</evidence>
<dbReference type="Proteomes" id="UP000480122">
    <property type="component" value="Unassembled WGS sequence"/>
</dbReference>
<feature type="transmembrane region" description="Helical" evidence="10">
    <location>
        <begin position="436"/>
        <end position="455"/>
    </location>
</feature>
<dbReference type="OrthoDB" id="9793136at2"/>
<evidence type="ECO:0000259" key="11">
    <source>
        <dbReference type="PROSITE" id="PS50850"/>
    </source>
</evidence>
<dbReference type="InterPro" id="IPR020846">
    <property type="entry name" value="MFS_dom"/>
</dbReference>
<evidence type="ECO:0000256" key="8">
    <source>
        <dbReference type="ARBA" id="ARBA00040914"/>
    </source>
</evidence>
<feature type="transmembrane region" description="Helical" evidence="10">
    <location>
        <begin position="496"/>
        <end position="518"/>
    </location>
</feature>
<dbReference type="Gene3D" id="1.20.1250.20">
    <property type="entry name" value="MFS general substrate transporter like domains"/>
    <property type="match status" value="1"/>
</dbReference>
<feature type="compositionally biased region" description="Basic and acidic residues" evidence="9">
    <location>
        <begin position="101"/>
        <end position="114"/>
    </location>
</feature>